<protein>
    <submittedName>
        <fullName evidence="2">Uncharacterized protein</fullName>
    </submittedName>
</protein>
<accession>A0A6M3L866</accession>
<evidence type="ECO:0000313" key="2">
    <source>
        <dbReference type="EMBL" id="QJA89405.1"/>
    </source>
</evidence>
<evidence type="ECO:0000313" key="1">
    <source>
        <dbReference type="EMBL" id="QJA68527.1"/>
    </source>
</evidence>
<sequence>MYHPIYGEVTPKADAECKRKFGFTLTEQDPDDYDKYLSDYRDALCADCALAFGKHSKEICPKDF</sequence>
<reference evidence="2" key="1">
    <citation type="submission" date="2020-03" db="EMBL/GenBank/DDBJ databases">
        <title>The deep terrestrial virosphere.</title>
        <authorList>
            <person name="Holmfeldt K."/>
            <person name="Nilsson E."/>
            <person name="Simone D."/>
            <person name="Lopez-Fernandez M."/>
            <person name="Wu X."/>
            <person name="de Brujin I."/>
            <person name="Lundin D."/>
            <person name="Andersson A."/>
            <person name="Bertilsson S."/>
            <person name="Dopson M."/>
        </authorList>
    </citation>
    <scope>NUCLEOTIDE SEQUENCE</scope>
    <source>
        <strain evidence="1">MM415A06258</strain>
        <strain evidence="2">MM415B02556</strain>
    </source>
</reference>
<proteinExistence type="predicted"/>
<dbReference type="AlphaFoldDB" id="A0A6M3L866"/>
<gene>
    <name evidence="1" type="ORF">MM415A06258_0007</name>
    <name evidence="2" type="ORF">MM415B02556_0006</name>
</gene>
<dbReference type="EMBL" id="MT142844">
    <property type="protein sequence ID" value="QJA89405.1"/>
    <property type="molecule type" value="Genomic_DNA"/>
</dbReference>
<name>A0A6M3L866_9ZZZZ</name>
<dbReference type="EMBL" id="MT141625">
    <property type="protein sequence ID" value="QJA68527.1"/>
    <property type="molecule type" value="Genomic_DNA"/>
</dbReference>
<organism evidence="2">
    <name type="scientific">viral metagenome</name>
    <dbReference type="NCBI Taxonomy" id="1070528"/>
    <lineage>
        <taxon>unclassified sequences</taxon>
        <taxon>metagenomes</taxon>
        <taxon>organismal metagenomes</taxon>
    </lineage>
</organism>